<protein>
    <submittedName>
        <fullName evidence="2">Uncharacterized protein</fullName>
    </submittedName>
</protein>
<gene>
    <name evidence="2" type="ORF">HXK09_10780</name>
</gene>
<evidence type="ECO:0000313" key="2">
    <source>
        <dbReference type="EMBL" id="MBF0967591.1"/>
    </source>
</evidence>
<reference evidence="2" key="1">
    <citation type="submission" date="2020-04" db="EMBL/GenBank/DDBJ databases">
        <title>Deep metagenomics examines the oral microbiome during advanced dental caries in children, revealing novel taxa and co-occurrences with host molecules.</title>
        <authorList>
            <person name="Baker J.L."/>
            <person name="Morton J.T."/>
            <person name="Dinis M."/>
            <person name="Alvarez R."/>
            <person name="Tran N.C."/>
            <person name="Knight R."/>
            <person name="Edlund A."/>
        </authorList>
    </citation>
    <scope>NUCLEOTIDE SEQUENCE</scope>
    <source>
        <strain evidence="2">JCVI_30_bin.13</strain>
    </source>
</reference>
<dbReference type="AlphaFoldDB" id="A0A929RSL3"/>
<feature type="compositionally biased region" description="Polar residues" evidence="1">
    <location>
        <begin position="1"/>
        <end position="13"/>
    </location>
</feature>
<sequence length="58" mass="6174">ATLSALSTPTGSYLVTPPQDDSSDEQATMEPILQTVLWGQLAQLFTPHSDDAKDSEPA</sequence>
<feature type="region of interest" description="Disordered" evidence="1">
    <location>
        <begin position="1"/>
        <end position="26"/>
    </location>
</feature>
<dbReference type="Proteomes" id="UP000759246">
    <property type="component" value="Unassembled WGS sequence"/>
</dbReference>
<organism evidence="2 3">
    <name type="scientific">Actinomyces bouchesdurhonensis</name>
    <dbReference type="NCBI Taxonomy" id="1852361"/>
    <lineage>
        <taxon>Bacteria</taxon>
        <taxon>Bacillati</taxon>
        <taxon>Actinomycetota</taxon>
        <taxon>Actinomycetes</taxon>
        <taxon>Actinomycetales</taxon>
        <taxon>Actinomycetaceae</taxon>
        <taxon>Actinomyces</taxon>
    </lineage>
</organism>
<proteinExistence type="predicted"/>
<name>A0A929RSL3_9ACTO</name>
<dbReference type="EMBL" id="JABZGF010000577">
    <property type="protein sequence ID" value="MBF0967591.1"/>
    <property type="molecule type" value="Genomic_DNA"/>
</dbReference>
<accession>A0A929RSL3</accession>
<evidence type="ECO:0000313" key="3">
    <source>
        <dbReference type="Proteomes" id="UP000759246"/>
    </source>
</evidence>
<evidence type="ECO:0000256" key="1">
    <source>
        <dbReference type="SAM" id="MobiDB-lite"/>
    </source>
</evidence>
<feature type="non-terminal residue" evidence="2">
    <location>
        <position position="1"/>
    </location>
</feature>
<comment type="caution">
    <text evidence="2">The sequence shown here is derived from an EMBL/GenBank/DDBJ whole genome shotgun (WGS) entry which is preliminary data.</text>
</comment>